<evidence type="ECO:0000256" key="4">
    <source>
        <dbReference type="ARBA" id="ARBA00022801"/>
    </source>
</evidence>
<evidence type="ECO:0000256" key="1">
    <source>
        <dbReference type="ARBA" id="ARBA00004141"/>
    </source>
</evidence>
<comment type="subcellular location">
    <subcellularLocation>
        <location evidence="1">Membrane</location>
        <topology evidence="1">Multi-pass membrane protein</topology>
    </subcellularLocation>
</comment>
<evidence type="ECO:0000256" key="8">
    <source>
        <dbReference type="SAM" id="Phobius"/>
    </source>
</evidence>
<proteinExistence type="inferred from homology"/>
<accession>A0A7X8TLX4</accession>
<keyword evidence="10" id="KW-0645">Protease</keyword>
<evidence type="ECO:0000313" key="10">
    <source>
        <dbReference type="EMBL" id="NLS11195.1"/>
    </source>
</evidence>
<feature type="transmembrane region" description="Helical" evidence="8">
    <location>
        <begin position="151"/>
        <end position="169"/>
    </location>
</feature>
<dbReference type="GO" id="GO:0004252">
    <property type="term" value="F:serine-type endopeptidase activity"/>
    <property type="evidence" value="ECO:0007669"/>
    <property type="project" value="InterPro"/>
</dbReference>
<name>A0A7X8TLX4_9MICC</name>
<feature type="transmembrane region" description="Helical" evidence="8">
    <location>
        <begin position="255"/>
        <end position="273"/>
    </location>
</feature>
<comment type="similarity">
    <text evidence="2">Belongs to the peptidase S54 family.</text>
</comment>
<gene>
    <name evidence="10" type="ORF">HGQ17_14550</name>
</gene>
<evidence type="ECO:0000256" key="5">
    <source>
        <dbReference type="ARBA" id="ARBA00022989"/>
    </source>
</evidence>
<evidence type="ECO:0000256" key="3">
    <source>
        <dbReference type="ARBA" id="ARBA00022692"/>
    </source>
</evidence>
<organism evidence="10 11">
    <name type="scientific">Nesterenkonia sedimenti</name>
    <dbReference type="NCBI Taxonomy" id="1463632"/>
    <lineage>
        <taxon>Bacteria</taxon>
        <taxon>Bacillati</taxon>
        <taxon>Actinomycetota</taxon>
        <taxon>Actinomycetes</taxon>
        <taxon>Micrococcales</taxon>
        <taxon>Micrococcaceae</taxon>
        <taxon>Nesterenkonia</taxon>
    </lineage>
</organism>
<keyword evidence="4" id="KW-0378">Hydrolase</keyword>
<dbReference type="InterPro" id="IPR050925">
    <property type="entry name" value="Rhomboid_protease_S54"/>
</dbReference>
<evidence type="ECO:0000259" key="9">
    <source>
        <dbReference type="Pfam" id="PF01694"/>
    </source>
</evidence>
<feature type="domain" description="Peptidase S54 rhomboid" evidence="9">
    <location>
        <begin position="139"/>
        <end position="271"/>
    </location>
</feature>
<keyword evidence="11" id="KW-1185">Reference proteome</keyword>
<sequence length="307" mass="33483">MVATVPRKTWSSRPSRSLSSRASLNPCFQHSDRAAYVQCQRCDRPLCSECMVEAPVGFHCPVCVDQARRSRPTPRTTFGAKAGIERPLVTISVIVVCAVIYLFQILPIYSSQLATSLPDITRQFAYAPIYTSEIGLNFEPWRMLTSALLHSPQQAAHLFFNMIALWFVGRAMEPEIGRLRFGALLLLSAFGGSVAVMYWSDPLTPTVGASGAVFGLFGALFVLLRSSGSETGGVVALLAINMVFSFLVPQISWQGHLGGLVTGAVVATVYAYAPKRQRGLWQSLGLILIAALLLLATWWGIPQVTVF</sequence>
<dbReference type="PANTHER" id="PTHR43731:SF14">
    <property type="entry name" value="PRESENILIN-ASSOCIATED RHOMBOID-LIKE PROTEIN, MITOCHONDRIAL"/>
    <property type="match status" value="1"/>
</dbReference>
<evidence type="ECO:0000256" key="7">
    <source>
        <dbReference type="SAM" id="MobiDB-lite"/>
    </source>
</evidence>
<keyword evidence="6 8" id="KW-0472">Membrane</keyword>
<dbReference type="Proteomes" id="UP000523139">
    <property type="component" value="Unassembled WGS sequence"/>
</dbReference>
<dbReference type="SUPFAM" id="SSF144091">
    <property type="entry name" value="Rhomboid-like"/>
    <property type="match status" value="1"/>
</dbReference>
<dbReference type="Pfam" id="PF01694">
    <property type="entry name" value="Rhomboid"/>
    <property type="match status" value="1"/>
</dbReference>
<dbReference type="InterPro" id="IPR022764">
    <property type="entry name" value="Peptidase_S54_rhomboid_dom"/>
</dbReference>
<dbReference type="InterPro" id="IPR035952">
    <property type="entry name" value="Rhomboid-like_sf"/>
</dbReference>
<dbReference type="AlphaFoldDB" id="A0A7X8TLX4"/>
<protein>
    <submittedName>
        <fullName evidence="10">Rhomboid family intramembrane serine protease</fullName>
    </submittedName>
</protein>
<reference evidence="10 11" key="1">
    <citation type="submission" date="2020-04" db="EMBL/GenBank/DDBJ databases">
        <title>Nesterenkonia sp. nov., isolated from marine sediment.</title>
        <authorList>
            <person name="Zhang G."/>
        </authorList>
    </citation>
    <scope>NUCLEOTIDE SEQUENCE [LARGE SCALE GENOMIC DNA]</scope>
    <source>
        <strain evidence="10 11">MY13</strain>
    </source>
</reference>
<feature type="transmembrane region" description="Helical" evidence="8">
    <location>
        <begin position="280"/>
        <end position="301"/>
    </location>
</feature>
<evidence type="ECO:0000256" key="6">
    <source>
        <dbReference type="ARBA" id="ARBA00023136"/>
    </source>
</evidence>
<dbReference type="GO" id="GO:0016020">
    <property type="term" value="C:membrane"/>
    <property type="evidence" value="ECO:0007669"/>
    <property type="project" value="UniProtKB-SubCell"/>
</dbReference>
<dbReference type="Gene3D" id="1.20.1540.10">
    <property type="entry name" value="Rhomboid-like"/>
    <property type="match status" value="1"/>
</dbReference>
<feature type="transmembrane region" description="Helical" evidence="8">
    <location>
        <begin position="206"/>
        <end position="224"/>
    </location>
</feature>
<dbReference type="SUPFAM" id="SSF57845">
    <property type="entry name" value="B-box zinc-binding domain"/>
    <property type="match status" value="1"/>
</dbReference>
<dbReference type="EMBL" id="JABAHY010000028">
    <property type="protein sequence ID" value="NLS11195.1"/>
    <property type="molecule type" value="Genomic_DNA"/>
</dbReference>
<feature type="compositionally biased region" description="Low complexity" evidence="7">
    <location>
        <begin position="11"/>
        <end position="21"/>
    </location>
</feature>
<comment type="caution">
    <text evidence="10">The sequence shown here is derived from an EMBL/GenBank/DDBJ whole genome shotgun (WGS) entry which is preliminary data.</text>
</comment>
<feature type="transmembrane region" description="Helical" evidence="8">
    <location>
        <begin position="181"/>
        <end position="200"/>
    </location>
</feature>
<feature type="transmembrane region" description="Helical" evidence="8">
    <location>
        <begin position="231"/>
        <end position="249"/>
    </location>
</feature>
<dbReference type="GO" id="GO:0006508">
    <property type="term" value="P:proteolysis"/>
    <property type="evidence" value="ECO:0007669"/>
    <property type="project" value="UniProtKB-KW"/>
</dbReference>
<keyword evidence="3 8" id="KW-0812">Transmembrane</keyword>
<dbReference type="PANTHER" id="PTHR43731">
    <property type="entry name" value="RHOMBOID PROTEASE"/>
    <property type="match status" value="1"/>
</dbReference>
<evidence type="ECO:0000256" key="2">
    <source>
        <dbReference type="ARBA" id="ARBA00009045"/>
    </source>
</evidence>
<feature type="region of interest" description="Disordered" evidence="7">
    <location>
        <begin position="1"/>
        <end position="21"/>
    </location>
</feature>
<keyword evidence="5 8" id="KW-1133">Transmembrane helix</keyword>
<evidence type="ECO:0000313" key="11">
    <source>
        <dbReference type="Proteomes" id="UP000523139"/>
    </source>
</evidence>
<feature type="transmembrane region" description="Helical" evidence="8">
    <location>
        <begin position="88"/>
        <end position="109"/>
    </location>
</feature>